<dbReference type="AlphaFoldDB" id="B8KVP8"/>
<proteinExistence type="predicted"/>
<feature type="signal peptide" evidence="1">
    <location>
        <begin position="1"/>
        <end position="18"/>
    </location>
</feature>
<accession>B8KVP8</accession>
<keyword evidence="1" id="KW-0732">Signal</keyword>
<gene>
    <name evidence="2" type="ORF">NOR51B_1390</name>
</gene>
<sequence>MPALTLLGAIVLSAGATAVAIALLGPDASEQQRECVEALVEALEPRTKRGVQAIVGQCRERYGE</sequence>
<feature type="chain" id="PRO_5002873590" evidence="1">
    <location>
        <begin position="19"/>
        <end position="64"/>
    </location>
</feature>
<dbReference type="EMBL" id="DS999411">
    <property type="protein sequence ID" value="EED35445.1"/>
    <property type="molecule type" value="Genomic_DNA"/>
</dbReference>
<evidence type="ECO:0000313" key="2">
    <source>
        <dbReference type="EMBL" id="EED35445.1"/>
    </source>
</evidence>
<name>B8KVP8_9GAMM</name>
<evidence type="ECO:0000313" key="3">
    <source>
        <dbReference type="Proteomes" id="UP000004699"/>
    </source>
</evidence>
<dbReference type="HOGENOM" id="CLU_2862454_0_0_6"/>
<keyword evidence="3" id="KW-1185">Reference proteome</keyword>
<evidence type="ECO:0000256" key="1">
    <source>
        <dbReference type="SAM" id="SignalP"/>
    </source>
</evidence>
<dbReference type="Proteomes" id="UP000004699">
    <property type="component" value="Unassembled WGS sequence"/>
</dbReference>
<organism evidence="2 3">
    <name type="scientific">Luminiphilus syltensis NOR5-1B</name>
    <dbReference type="NCBI Taxonomy" id="565045"/>
    <lineage>
        <taxon>Bacteria</taxon>
        <taxon>Pseudomonadati</taxon>
        <taxon>Pseudomonadota</taxon>
        <taxon>Gammaproteobacteria</taxon>
        <taxon>Cellvibrionales</taxon>
        <taxon>Halieaceae</taxon>
        <taxon>Luminiphilus</taxon>
    </lineage>
</organism>
<dbReference type="OrthoDB" id="7104050at2"/>
<reference evidence="3" key="1">
    <citation type="journal article" date="2013" name="BMC Microbiol.">
        <title>Taxonomy and evolution of bacteriochlorophyll a-containing members of the OM60/NOR5 clade of marine gammaproteobacteria: description of Luminiphilus syltensis gen. nov., sp. nov., reclassification of Haliea rubra as Pseudohaliea rubra gen. nov., comb. nov., and emendation of Chromatocurvus halotolerans.</title>
        <authorList>
            <person name="Spring S."/>
            <person name="Riedel T."/>
            <person name="Sproer C."/>
            <person name="Yan S."/>
            <person name="Harder J."/>
            <person name="Fuchs B.M."/>
        </authorList>
    </citation>
    <scope>NUCLEOTIDE SEQUENCE [LARGE SCALE GENOMIC DNA]</scope>
    <source>
        <strain evidence="3">NOR51-B</strain>
    </source>
</reference>
<protein>
    <submittedName>
        <fullName evidence="2">Uncharacterized protein</fullName>
    </submittedName>
</protein>